<accession>A0A1H9QGC8</accession>
<keyword evidence="4" id="KW-0804">Transcription</keyword>
<dbReference type="Proteomes" id="UP000198815">
    <property type="component" value="Unassembled WGS sequence"/>
</dbReference>
<evidence type="ECO:0000259" key="7">
    <source>
        <dbReference type="PROSITE" id="PS50110"/>
    </source>
</evidence>
<reference evidence="9" key="1">
    <citation type="submission" date="2016-10" db="EMBL/GenBank/DDBJ databases">
        <authorList>
            <person name="Varghese N."/>
            <person name="Submissions S."/>
        </authorList>
    </citation>
    <scope>NUCLEOTIDE SEQUENCE [LARGE SCALE GENOMIC DNA]</scope>
    <source>
        <strain evidence="9">DSM 16859</strain>
    </source>
</reference>
<evidence type="ECO:0000313" key="9">
    <source>
        <dbReference type="Proteomes" id="UP000198815"/>
    </source>
</evidence>
<dbReference type="InterPro" id="IPR001789">
    <property type="entry name" value="Sig_transdc_resp-reg_receiver"/>
</dbReference>
<dbReference type="PRINTS" id="PR00038">
    <property type="entry name" value="HTHLUXR"/>
</dbReference>
<keyword evidence="2" id="KW-0805">Transcription regulation</keyword>
<proteinExistence type="predicted"/>
<evidence type="ECO:0000256" key="4">
    <source>
        <dbReference type="ARBA" id="ARBA00023163"/>
    </source>
</evidence>
<dbReference type="PROSITE" id="PS50043">
    <property type="entry name" value="HTH_LUXR_2"/>
    <property type="match status" value="1"/>
</dbReference>
<dbReference type="SMART" id="SM00448">
    <property type="entry name" value="REC"/>
    <property type="match status" value="1"/>
</dbReference>
<dbReference type="STRING" id="64702.SAMN05443377_10383"/>
<evidence type="ECO:0000256" key="3">
    <source>
        <dbReference type="ARBA" id="ARBA00023125"/>
    </source>
</evidence>
<dbReference type="Pfam" id="PF00072">
    <property type="entry name" value="Response_reg"/>
    <property type="match status" value="1"/>
</dbReference>
<dbReference type="PANTHER" id="PTHR43214">
    <property type="entry name" value="TWO-COMPONENT RESPONSE REGULATOR"/>
    <property type="match status" value="1"/>
</dbReference>
<feature type="modified residue" description="4-aspartylphosphate" evidence="5">
    <location>
        <position position="26"/>
    </location>
</feature>
<dbReference type="EMBL" id="FOGZ01000003">
    <property type="protein sequence ID" value="SER59245.1"/>
    <property type="molecule type" value="Genomic_DNA"/>
</dbReference>
<dbReference type="AlphaFoldDB" id="A0A1H9QGC8"/>
<dbReference type="CDD" id="cd17535">
    <property type="entry name" value="REC_NarL-like"/>
    <property type="match status" value="1"/>
</dbReference>
<keyword evidence="3 8" id="KW-0238">DNA-binding</keyword>
<dbReference type="CDD" id="cd06170">
    <property type="entry name" value="LuxR_C_like"/>
    <property type="match status" value="1"/>
</dbReference>
<evidence type="ECO:0000256" key="5">
    <source>
        <dbReference type="PROSITE-ProRule" id="PRU00169"/>
    </source>
</evidence>
<dbReference type="Pfam" id="PF00196">
    <property type="entry name" value="GerE"/>
    <property type="match status" value="1"/>
</dbReference>
<gene>
    <name evidence="8" type="ORF">SAMN05443377_10383</name>
</gene>
<dbReference type="InterPro" id="IPR016032">
    <property type="entry name" value="Sig_transdc_resp-reg_C-effctor"/>
</dbReference>
<keyword evidence="9" id="KW-1185">Reference proteome</keyword>
<dbReference type="InterPro" id="IPR039420">
    <property type="entry name" value="WalR-like"/>
</dbReference>
<dbReference type="InterPro" id="IPR011006">
    <property type="entry name" value="CheY-like_superfamily"/>
</dbReference>
<dbReference type="GO" id="GO:0003677">
    <property type="term" value="F:DNA binding"/>
    <property type="evidence" value="ECO:0007669"/>
    <property type="project" value="UniProtKB-KW"/>
</dbReference>
<feature type="domain" description="HTH luxR-type" evidence="6">
    <location>
        <begin position="114"/>
        <end position="179"/>
    </location>
</feature>
<evidence type="ECO:0000259" key="6">
    <source>
        <dbReference type="PROSITE" id="PS50043"/>
    </source>
</evidence>
<dbReference type="PROSITE" id="PS50110">
    <property type="entry name" value="RESPONSE_REGULATORY"/>
    <property type="match status" value="1"/>
</dbReference>
<dbReference type="SUPFAM" id="SSF46894">
    <property type="entry name" value="C-terminal effector domain of the bipartite response regulators"/>
    <property type="match status" value="1"/>
</dbReference>
<feature type="domain" description="Response regulatory" evidence="7">
    <location>
        <begin position="1"/>
        <end position="91"/>
    </location>
</feature>
<dbReference type="InterPro" id="IPR058245">
    <property type="entry name" value="NreC/VraR/RcsB-like_REC"/>
</dbReference>
<sequence length="181" mass="19033">MRDGQQAVDRLTDGNPDDQVDVLLLDVQMPVLGGIPACRLLQAVRPKPPVIMLTTFEAAGFLAEALDAGAIGFLTKDEAPERIADAIRAARAGNGVFSPSATSALTSVAGSVLHEKSPNPLTAKEMDVLCLVVESLTNRQIAARLGVSEATVKTHISAILTKLDCADRVGMVTWAFRSGAI</sequence>
<dbReference type="SMART" id="SM00421">
    <property type="entry name" value="HTH_LUXR"/>
    <property type="match status" value="1"/>
</dbReference>
<dbReference type="Gene3D" id="3.40.50.2300">
    <property type="match status" value="1"/>
</dbReference>
<evidence type="ECO:0000256" key="2">
    <source>
        <dbReference type="ARBA" id="ARBA00023015"/>
    </source>
</evidence>
<dbReference type="PANTHER" id="PTHR43214:SF24">
    <property type="entry name" value="TRANSCRIPTIONAL REGULATORY PROTEIN NARL-RELATED"/>
    <property type="match status" value="1"/>
</dbReference>
<dbReference type="InterPro" id="IPR000792">
    <property type="entry name" value="Tscrpt_reg_LuxR_C"/>
</dbReference>
<evidence type="ECO:0000256" key="1">
    <source>
        <dbReference type="ARBA" id="ARBA00022553"/>
    </source>
</evidence>
<dbReference type="GO" id="GO:0000160">
    <property type="term" value="P:phosphorelay signal transduction system"/>
    <property type="evidence" value="ECO:0007669"/>
    <property type="project" value="InterPro"/>
</dbReference>
<evidence type="ECO:0000313" key="8">
    <source>
        <dbReference type="EMBL" id="SER59245.1"/>
    </source>
</evidence>
<protein>
    <submittedName>
        <fullName evidence="8">DNA-binding response regulator, NarL/FixJ family, contains REC and HTH domains</fullName>
    </submittedName>
</protein>
<keyword evidence="1 5" id="KW-0597">Phosphoprotein</keyword>
<name>A0A1H9QGC8_9ACTN</name>
<dbReference type="SUPFAM" id="SSF52172">
    <property type="entry name" value="CheY-like"/>
    <property type="match status" value="1"/>
</dbReference>
<organism evidence="8 9">
    <name type="scientific">Propionibacterium cyclohexanicum</name>
    <dbReference type="NCBI Taxonomy" id="64702"/>
    <lineage>
        <taxon>Bacteria</taxon>
        <taxon>Bacillati</taxon>
        <taxon>Actinomycetota</taxon>
        <taxon>Actinomycetes</taxon>
        <taxon>Propionibacteriales</taxon>
        <taxon>Propionibacteriaceae</taxon>
        <taxon>Propionibacterium</taxon>
    </lineage>
</organism>
<dbReference type="GO" id="GO:0006355">
    <property type="term" value="P:regulation of DNA-templated transcription"/>
    <property type="evidence" value="ECO:0007669"/>
    <property type="project" value="InterPro"/>
</dbReference>